<dbReference type="PANTHER" id="PTHR48079:SF9">
    <property type="entry name" value="PUTATIVE-RELATED"/>
    <property type="match status" value="1"/>
</dbReference>
<evidence type="ECO:0000259" key="1">
    <source>
        <dbReference type="Pfam" id="PF01370"/>
    </source>
</evidence>
<dbReference type="RefSeq" id="WP_231816904.1">
    <property type="nucleotide sequence ID" value="NZ_JAJOZR010000026.1"/>
</dbReference>
<gene>
    <name evidence="2" type="ORF">LRX75_22990</name>
</gene>
<dbReference type="SUPFAM" id="SSF51735">
    <property type="entry name" value="NAD(P)-binding Rossmann-fold domains"/>
    <property type="match status" value="1"/>
</dbReference>
<dbReference type="GO" id="GO:0005737">
    <property type="term" value="C:cytoplasm"/>
    <property type="evidence" value="ECO:0007669"/>
    <property type="project" value="TreeGrafter"/>
</dbReference>
<dbReference type="InterPro" id="IPR051783">
    <property type="entry name" value="NAD(P)-dependent_oxidoreduct"/>
</dbReference>
<name>A0A9X1T2S7_9HYPH</name>
<evidence type="ECO:0000313" key="3">
    <source>
        <dbReference type="Proteomes" id="UP001139089"/>
    </source>
</evidence>
<dbReference type="AlphaFoldDB" id="A0A9X1T2S7"/>
<feature type="domain" description="NAD-dependent epimerase/dehydratase" evidence="1">
    <location>
        <begin position="112"/>
        <end position="246"/>
    </location>
</feature>
<dbReference type="PANTHER" id="PTHR48079">
    <property type="entry name" value="PROTEIN YEEZ"/>
    <property type="match status" value="1"/>
</dbReference>
<comment type="caution">
    <text evidence="2">The sequence shown here is derived from an EMBL/GenBank/DDBJ whole genome shotgun (WGS) entry which is preliminary data.</text>
</comment>
<dbReference type="InterPro" id="IPR001509">
    <property type="entry name" value="Epimerase_deHydtase"/>
</dbReference>
<reference evidence="2" key="1">
    <citation type="submission" date="2021-12" db="EMBL/GenBank/DDBJ databases">
        <authorList>
            <person name="Li Y."/>
        </authorList>
    </citation>
    <scope>NUCLEOTIDE SEQUENCE</scope>
    <source>
        <strain evidence="2">DKSPLA3</strain>
    </source>
</reference>
<organism evidence="2 3">
    <name type="scientific">Rhizobium quercicola</name>
    <dbReference type="NCBI Taxonomy" id="2901226"/>
    <lineage>
        <taxon>Bacteria</taxon>
        <taxon>Pseudomonadati</taxon>
        <taxon>Pseudomonadota</taxon>
        <taxon>Alphaproteobacteria</taxon>
        <taxon>Hyphomicrobiales</taxon>
        <taxon>Rhizobiaceae</taxon>
        <taxon>Rhizobium/Agrobacterium group</taxon>
        <taxon>Rhizobium</taxon>
    </lineage>
</organism>
<dbReference type="CDD" id="cd05262">
    <property type="entry name" value="SDR_a7"/>
    <property type="match status" value="1"/>
</dbReference>
<feature type="domain" description="NAD-dependent epimerase/dehydratase" evidence="1">
    <location>
        <begin position="3"/>
        <end position="73"/>
    </location>
</feature>
<dbReference type="GO" id="GO:0004029">
    <property type="term" value="F:aldehyde dehydrogenase (NAD+) activity"/>
    <property type="evidence" value="ECO:0007669"/>
    <property type="project" value="TreeGrafter"/>
</dbReference>
<proteinExistence type="predicted"/>
<dbReference type="InterPro" id="IPR036291">
    <property type="entry name" value="NAD(P)-bd_dom_sf"/>
</dbReference>
<sequence length="327" mass="34379">MRIFMTGATGFVGPALIKHLSTKGHEIVGLARSKTSERRLRSLGARPLAGSIVDLDILRRGAAEADAVVHLAYSFSPGDLPRRRLFGALLGGWPGNTVARMMQAITATNEAAIDALAAALAGSGRPMVTAFATMGVAGPPGARAERHAVETDLPDPRSPGHVRAVSEALVRQWAQSGVRASVVRLAPSVHGRGDSGLIPQLATAARKNGEVLYVGDGSNRWSGVHIGDAVSLFELALEKGRAGGVYHGAAEEGVTYKQIAEIMAKDLGLPVRSATSLQAKRQFGFLAPFVGVDNPVDSQRTQQELGWRPVGPALIDDLEGLDYFGTA</sequence>
<evidence type="ECO:0000313" key="2">
    <source>
        <dbReference type="EMBL" id="MCD7111897.1"/>
    </source>
</evidence>
<accession>A0A9X1T2S7</accession>
<dbReference type="Proteomes" id="UP001139089">
    <property type="component" value="Unassembled WGS sequence"/>
</dbReference>
<dbReference type="EMBL" id="JAJOZR010000026">
    <property type="protein sequence ID" value="MCD7111897.1"/>
    <property type="molecule type" value="Genomic_DNA"/>
</dbReference>
<dbReference type="Pfam" id="PF01370">
    <property type="entry name" value="Epimerase"/>
    <property type="match status" value="2"/>
</dbReference>
<keyword evidence="3" id="KW-1185">Reference proteome</keyword>
<dbReference type="Gene3D" id="3.40.50.720">
    <property type="entry name" value="NAD(P)-binding Rossmann-like Domain"/>
    <property type="match status" value="1"/>
</dbReference>
<protein>
    <submittedName>
        <fullName evidence="2">SDR family oxidoreductase</fullName>
    </submittedName>
</protein>